<evidence type="ECO:0000313" key="3">
    <source>
        <dbReference type="Proteomes" id="UP000324897"/>
    </source>
</evidence>
<evidence type="ECO:0000313" key="2">
    <source>
        <dbReference type="EMBL" id="TVU48993.1"/>
    </source>
</evidence>
<dbReference type="EMBL" id="RWGY01000002">
    <property type="protein sequence ID" value="TVU48993.1"/>
    <property type="molecule type" value="Genomic_DNA"/>
</dbReference>
<evidence type="ECO:0000256" key="1">
    <source>
        <dbReference type="SAM" id="MobiDB-lite"/>
    </source>
</evidence>
<feature type="compositionally biased region" description="Low complexity" evidence="1">
    <location>
        <begin position="24"/>
        <end position="38"/>
    </location>
</feature>
<protein>
    <submittedName>
        <fullName evidence="2">Uncharacterized protein</fullName>
    </submittedName>
</protein>
<reference evidence="2 3" key="1">
    <citation type="journal article" date="2019" name="Sci. Rep.">
        <title>A high-quality genome of Eragrostis curvula grass provides insights into Poaceae evolution and supports new strategies to enhance forage quality.</title>
        <authorList>
            <person name="Carballo J."/>
            <person name="Santos B.A.C.M."/>
            <person name="Zappacosta D."/>
            <person name="Garbus I."/>
            <person name="Selva J.P."/>
            <person name="Gallo C.A."/>
            <person name="Diaz A."/>
            <person name="Albertini E."/>
            <person name="Caccamo M."/>
            <person name="Echenique V."/>
        </authorList>
    </citation>
    <scope>NUCLEOTIDE SEQUENCE [LARGE SCALE GENOMIC DNA]</scope>
    <source>
        <strain evidence="3">cv. Victoria</strain>
        <tissue evidence="2">Leaf</tissue>
    </source>
</reference>
<proteinExistence type="predicted"/>
<gene>
    <name evidence="2" type="ORF">EJB05_00282</name>
</gene>
<dbReference type="Gramene" id="TVU48993">
    <property type="protein sequence ID" value="TVU48993"/>
    <property type="gene ID" value="EJB05_00282"/>
</dbReference>
<feature type="compositionally biased region" description="Polar residues" evidence="1">
    <location>
        <begin position="59"/>
        <end position="69"/>
    </location>
</feature>
<organism evidence="2 3">
    <name type="scientific">Eragrostis curvula</name>
    <name type="common">weeping love grass</name>
    <dbReference type="NCBI Taxonomy" id="38414"/>
    <lineage>
        <taxon>Eukaryota</taxon>
        <taxon>Viridiplantae</taxon>
        <taxon>Streptophyta</taxon>
        <taxon>Embryophyta</taxon>
        <taxon>Tracheophyta</taxon>
        <taxon>Spermatophyta</taxon>
        <taxon>Magnoliopsida</taxon>
        <taxon>Liliopsida</taxon>
        <taxon>Poales</taxon>
        <taxon>Poaceae</taxon>
        <taxon>PACMAD clade</taxon>
        <taxon>Chloridoideae</taxon>
        <taxon>Eragrostideae</taxon>
        <taxon>Eragrostidinae</taxon>
        <taxon>Eragrostis</taxon>
    </lineage>
</organism>
<feature type="non-terminal residue" evidence="2">
    <location>
        <position position="1"/>
    </location>
</feature>
<comment type="caution">
    <text evidence="2">The sequence shown here is derived from an EMBL/GenBank/DDBJ whole genome shotgun (WGS) entry which is preliminary data.</text>
</comment>
<sequence length="163" mass="17381">MEAGSQARAARARGGRRAHAVDTASESFGEAAGGAEASKPSRRPLGSASAVVFHGLSARSASATSNEPGRQSARPPSPHRRWPLRILPRAAAARHWPEVVEHVVVVASGRKVETGVGSRQHQRRHQFQPGASSHCPQHAACARGESGTPPRIFFFRNESFIEG</sequence>
<dbReference type="Proteomes" id="UP000324897">
    <property type="component" value="Chromosome 6"/>
</dbReference>
<keyword evidence="3" id="KW-1185">Reference proteome</keyword>
<name>A0A5J9WLM9_9POAL</name>
<accession>A0A5J9WLM9</accession>
<dbReference type="AlphaFoldDB" id="A0A5J9WLM9"/>
<feature type="region of interest" description="Disordered" evidence="1">
    <location>
        <begin position="1"/>
        <end position="82"/>
    </location>
</feature>